<reference evidence="1 2" key="1">
    <citation type="submission" date="2020-09" db="EMBL/GenBank/DDBJ databases">
        <title>De no assembly of potato wild relative species, Solanum commersonii.</title>
        <authorList>
            <person name="Cho K."/>
        </authorList>
    </citation>
    <scope>NUCLEOTIDE SEQUENCE [LARGE SCALE GENOMIC DNA]</scope>
    <source>
        <strain evidence="1">LZ3.2</strain>
        <tissue evidence="1">Leaf</tissue>
    </source>
</reference>
<comment type="caution">
    <text evidence="1">The sequence shown here is derived from an EMBL/GenBank/DDBJ whole genome shotgun (WGS) entry which is preliminary data.</text>
</comment>
<dbReference type="EMBL" id="JACXVP010000010">
    <property type="protein sequence ID" value="KAG5579698.1"/>
    <property type="molecule type" value="Genomic_DNA"/>
</dbReference>
<evidence type="ECO:0000313" key="2">
    <source>
        <dbReference type="Proteomes" id="UP000824120"/>
    </source>
</evidence>
<protein>
    <submittedName>
        <fullName evidence="1">Uncharacterized protein</fullName>
    </submittedName>
</protein>
<evidence type="ECO:0000313" key="1">
    <source>
        <dbReference type="EMBL" id="KAG5579698.1"/>
    </source>
</evidence>
<sequence>MPPLLFVKMNLDGSCVGNSCGDMGVIRDSLDRFIMAFILPLGQGISNLAEASSFFFVLKGCVPWRIHEEVQEIKKLVIDHGVITRHYFRVYTQYINLPTTIRGLITTYKWQFPSFRVKMRKLERLQYKPP</sequence>
<organism evidence="1 2">
    <name type="scientific">Solanum commersonii</name>
    <name type="common">Commerson's wild potato</name>
    <name type="synonym">Commerson's nightshade</name>
    <dbReference type="NCBI Taxonomy" id="4109"/>
    <lineage>
        <taxon>Eukaryota</taxon>
        <taxon>Viridiplantae</taxon>
        <taxon>Streptophyta</taxon>
        <taxon>Embryophyta</taxon>
        <taxon>Tracheophyta</taxon>
        <taxon>Spermatophyta</taxon>
        <taxon>Magnoliopsida</taxon>
        <taxon>eudicotyledons</taxon>
        <taxon>Gunneridae</taxon>
        <taxon>Pentapetalae</taxon>
        <taxon>asterids</taxon>
        <taxon>lamiids</taxon>
        <taxon>Solanales</taxon>
        <taxon>Solanaceae</taxon>
        <taxon>Solanoideae</taxon>
        <taxon>Solaneae</taxon>
        <taxon>Solanum</taxon>
    </lineage>
</organism>
<proteinExistence type="predicted"/>
<dbReference type="OrthoDB" id="1300568at2759"/>
<name>A0A9J5WV68_SOLCO</name>
<keyword evidence="2" id="KW-1185">Reference proteome</keyword>
<gene>
    <name evidence="1" type="ORF">H5410_050325</name>
</gene>
<dbReference type="Proteomes" id="UP000824120">
    <property type="component" value="Chromosome 10"/>
</dbReference>
<dbReference type="AlphaFoldDB" id="A0A9J5WV68"/>
<accession>A0A9J5WV68</accession>